<feature type="transmembrane region" description="Helical" evidence="5">
    <location>
        <begin position="33"/>
        <end position="49"/>
    </location>
</feature>
<comment type="subcellular location">
    <subcellularLocation>
        <location evidence="1">Membrane</location>
        <topology evidence="1">Multi-pass membrane protein</topology>
    </subcellularLocation>
</comment>
<dbReference type="NCBIfam" id="TIGR01593">
    <property type="entry name" value="holin_tox_secr"/>
    <property type="match status" value="1"/>
</dbReference>
<sequence length="98" mass="11330">MVFDFITGVMKQYTIDRSKIESGRAWLGLMKKLTTFIFIFTIAFVLRSVDVFEQFYLKTILSAVIVAEAYSIIQNIYCFRTGKPVKEIDAVTFVLQKI</sequence>
<keyword evidence="4 5" id="KW-0472">Membrane</keyword>
<evidence type="ECO:0000256" key="5">
    <source>
        <dbReference type="SAM" id="Phobius"/>
    </source>
</evidence>
<evidence type="ECO:0000256" key="1">
    <source>
        <dbReference type="ARBA" id="ARBA00004141"/>
    </source>
</evidence>
<accession>A0A8S5RDQ6</accession>
<evidence type="ECO:0000256" key="4">
    <source>
        <dbReference type="ARBA" id="ARBA00023136"/>
    </source>
</evidence>
<evidence type="ECO:0000256" key="2">
    <source>
        <dbReference type="ARBA" id="ARBA00022692"/>
    </source>
</evidence>
<protein>
    <submittedName>
        <fullName evidence="6">Holin</fullName>
    </submittedName>
</protein>
<feature type="transmembrane region" description="Helical" evidence="5">
    <location>
        <begin position="55"/>
        <end position="73"/>
    </location>
</feature>
<evidence type="ECO:0000256" key="3">
    <source>
        <dbReference type="ARBA" id="ARBA00022989"/>
    </source>
</evidence>
<proteinExistence type="predicted"/>
<keyword evidence="2 5" id="KW-0812">Transmembrane</keyword>
<evidence type="ECO:0000313" key="6">
    <source>
        <dbReference type="EMBL" id="DAE29495.1"/>
    </source>
</evidence>
<dbReference type="GO" id="GO:0016020">
    <property type="term" value="C:membrane"/>
    <property type="evidence" value="ECO:0007669"/>
    <property type="project" value="UniProtKB-SubCell"/>
</dbReference>
<dbReference type="Pfam" id="PF05105">
    <property type="entry name" value="Phage_holin_4_1"/>
    <property type="match status" value="1"/>
</dbReference>
<dbReference type="EMBL" id="BK059095">
    <property type="protein sequence ID" value="DAE29495.1"/>
    <property type="molecule type" value="Genomic_DNA"/>
</dbReference>
<keyword evidence="3 5" id="KW-1133">Transmembrane helix</keyword>
<dbReference type="InterPro" id="IPR006480">
    <property type="entry name" value="Phage_holin_4_1"/>
</dbReference>
<name>A0A8S5RDQ6_9VIRU</name>
<reference evidence="6" key="1">
    <citation type="journal article" date="2021" name="Proc. Natl. Acad. Sci. U.S.A.">
        <title>A Catalog of Tens of Thousands of Viruses from Human Metagenomes Reveals Hidden Associations with Chronic Diseases.</title>
        <authorList>
            <person name="Tisza M.J."/>
            <person name="Buck C.B."/>
        </authorList>
    </citation>
    <scope>NUCLEOTIDE SEQUENCE</scope>
    <source>
        <strain evidence="6">CtkyY8</strain>
    </source>
</reference>
<organism evidence="6">
    <name type="scientific">virus sp. ctkyY8</name>
    <dbReference type="NCBI Taxonomy" id="2827995"/>
    <lineage>
        <taxon>Viruses</taxon>
    </lineage>
</organism>